<name>A0A699U192_TANCI</name>
<accession>A0A699U192</accession>
<feature type="non-terminal residue" evidence="1">
    <location>
        <position position="1"/>
    </location>
</feature>
<reference evidence="1" key="1">
    <citation type="journal article" date="2019" name="Sci. Rep.">
        <title>Draft genome of Tanacetum cinerariifolium, the natural source of mosquito coil.</title>
        <authorList>
            <person name="Yamashiro T."/>
            <person name="Shiraishi A."/>
            <person name="Satake H."/>
            <person name="Nakayama K."/>
        </authorList>
    </citation>
    <scope>NUCLEOTIDE SEQUENCE</scope>
</reference>
<dbReference type="AlphaFoldDB" id="A0A699U192"/>
<sequence length="145" mass="15098">GGPRCPARARRREGAFGSSAASLLGHCAAARLLLGFWAAPRGHGRVAGLAHRPFGSGRGTAATLPEQLRSRRPTDASQWLRPGLAELRGQLALGLPIGMQMMLEVGAFSVSYLMIGWIGVTPQAAHQIAINVASVTYMAATGIAA</sequence>
<protein>
    <submittedName>
        <fullName evidence="1">Uncharacterized protein</fullName>
    </submittedName>
</protein>
<evidence type="ECO:0000313" key="1">
    <source>
        <dbReference type="EMBL" id="GFD15088.1"/>
    </source>
</evidence>
<proteinExistence type="predicted"/>
<feature type="non-terminal residue" evidence="1">
    <location>
        <position position="145"/>
    </location>
</feature>
<comment type="caution">
    <text evidence="1">The sequence shown here is derived from an EMBL/GenBank/DDBJ whole genome shotgun (WGS) entry which is preliminary data.</text>
</comment>
<dbReference type="EMBL" id="BKCJ011283965">
    <property type="protein sequence ID" value="GFD15088.1"/>
    <property type="molecule type" value="Genomic_DNA"/>
</dbReference>
<organism evidence="1">
    <name type="scientific">Tanacetum cinerariifolium</name>
    <name type="common">Dalmatian daisy</name>
    <name type="synonym">Chrysanthemum cinerariifolium</name>
    <dbReference type="NCBI Taxonomy" id="118510"/>
    <lineage>
        <taxon>Eukaryota</taxon>
        <taxon>Viridiplantae</taxon>
        <taxon>Streptophyta</taxon>
        <taxon>Embryophyta</taxon>
        <taxon>Tracheophyta</taxon>
        <taxon>Spermatophyta</taxon>
        <taxon>Magnoliopsida</taxon>
        <taxon>eudicotyledons</taxon>
        <taxon>Gunneridae</taxon>
        <taxon>Pentapetalae</taxon>
        <taxon>asterids</taxon>
        <taxon>campanulids</taxon>
        <taxon>Asterales</taxon>
        <taxon>Asteraceae</taxon>
        <taxon>Asteroideae</taxon>
        <taxon>Anthemideae</taxon>
        <taxon>Anthemidinae</taxon>
        <taxon>Tanacetum</taxon>
    </lineage>
</organism>
<gene>
    <name evidence="1" type="ORF">Tci_887057</name>
</gene>